<organism evidence="9 10">
    <name type="scientific">Polypedilum vanderplanki</name>
    <name type="common">Sleeping chironomid midge</name>
    <dbReference type="NCBI Taxonomy" id="319348"/>
    <lineage>
        <taxon>Eukaryota</taxon>
        <taxon>Metazoa</taxon>
        <taxon>Ecdysozoa</taxon>
        <taxon>Arthropoda</taxon>
        <taxon>Hexapoda</taxon>
        <taxon>Insecta</taxon>
        <taxon>Pterygota</taxon>
        <taxon>Neoptera</taxon>
        <taxon>Endopterygota</taxon>
        <taxon>Diptera</taxon>
        <taxon>Nematocera</taxon>
        <taxon>Chironomoidea</taxon>
        <taxon>Chironomidae</taxon>
        <taxon>Chironominae</taxon>
        <taxon>Polypedilum</taxon>
        <taxon>Polypedilum</taxon>
    </lineage>
</organism>
<comment type="similarity">
    <text evidence="1">Belongs to the ATP-dependent AMP-binding enzyme family.</text>
</comment>
<dbReference type="GO" id="GO:0030182">
    <property type="term" value="P:neuron differentiation"/>
    <property type="evidence" value="ECO:0007669"/>
    <property type="project" value="TreeGrafter"/>
</dbReference>
<evidence type="ECO:0000256" key="5">
    <source>
        <dbReference type="ARBA" id="ARBA00022840"/>
    </source>
</evidence>
<dbReference type="InterPro" id="IPR000873">
    <property type="entry name" value="AMP-dep_synth/lig_dom"/>
</dbReference>
<evidence type="ECO:0000313" key="10">
    <source>
        <dbReference type="Proteomes" id="UP001107558"/>
    </source>
</evidence>
<keyword evidence="4" id="KW-0443">Lipid metabolism</keyword>
<dbReference type="GO" id="GO:0035336">
    <property type="term" value="P:long-chain fatty-acyl-CoA metabolic process"/>
    <property type="evidence" value="ECO:0007669"/>
    <property type="project" value="TreeGrafter"/>
</dbReference>
<evidence type="ECO:0000259" key="8">
    <source>
        <dbReference type="Pfam" id="PF00501"/>
    </source>
</evidence>
<dbReference type="Proteomes" id="UP001107558">
    <property type="component" value="Chromosome 4"/>
</dbReference>
<dbReference type="GO" id="GO:0005886">
    <property type="term" value="C:plasma membrane"/>
    <property type="evidence" value="ECO:0007669"/>
    <property type="project" value="TreeGrafter"/>
</dbReference>
<dbReference type="OrthoDB" id="1700726at2759"/>
<feature type="domain" description="AMP-dependent synthetase/ligase" evidence="8">
    <location>
        <begin position="72"/>
        <end position="490"/>
    </location>
</feature>
<dbReference type="Gene3D" id="3.40.50.12780">
    <property type="entry name" value="N-terminal domain of ligase-like"/>
    <property type="match status" value="1"/>
</dbReference>
<proteinExistence type="inferred from homology"/>
<name>A0A9J6BCA1_POLVA</name>
<keyword evidence="3" id="KW-0547">Nucleotide-binding</keyword>
<keyword evidence="10" id="KW-1185">Reference proteome</keyword>
<dbReference type="AlphaFoldDB" id="A0A9J6BCA1"/>
<dbReference type="InterPro" id="IPR042099">
    <property type="entry name" value="ANL_N_sf"/>
</dbReference>
<comment type="catalytic activity">
    <reaction evidence="7">
        <text>a long-chain fatty acid + ATP + CoA = a long-chain fatty acyl-CoA + AMP + diphosphate</text>
        <dbReference type="Rhea" id="RHEA:15421"/>
        <dbReference type="ChEBI" id="CHEBI:30616"/>
        <dbReference type="ChEBI" id="CHEBI:33019"/>
        <dbReference type="ChEBI" id="CHEBI:57287"/>
        <dbReference type="ChEBI" id="CHEBI:57560"/>
        <dbReference type="ChEBI" id="CHEBI:83139"/>
        <dbReference type="ChEBI" id="CHEBI:456215"/>
        <dbReference type="EC" id="6.2.1.3"/>
    </reaction>
</comment>
<evidence type="ECO:0000313" key="9">
    <source>
        <dbReference type="EMBL" id="KAG5667341.1"/>
    </source>
</evidence>
<evidence type="ECO:0000256" key="4">
    <source>
        <dbReference type="ARBA" id="ARBA00022832"/>
    </source>
</evidence>
<keyword evidence="2" id="KW-0436">Ligase</keyword>
<dbReference type="PANTHER" id="PTHR43272">
    <property type="entry name" value="LONG-CHAIN-FATTY-ACID--COA LIGASE"/>
    <property type="match status" value="1"/>
</dbReference>
<evidence type="ECO:0000256" key="6">
    <source>
        <dbReference type="ARBA" id="ARBA00026121"/>
    </source>
</evidence>
<dbReference type="Pfam" id="PF00501">
    <property type="entry name" value="AMP-binding"/>
    <property type="match status" value="1"/>
</dbReference>
<evidence type="ECO:0000256" key="2">
    <source>
        <dbReference type="ARBA" id="ARBA00022598"/>
    </source>
</evidence>
<accession>A0A9J6BCA1</accession>
<sequence>MTISKRVKAKCISSDNNQVTYKSILPTQATSKLLIRENVDTLEKMFNLVTKIHGNKNCLGTREILSEEEERQSDGKVLKKYQMGEYRWRTFNETNYEADCFGKGMRELGVQPRDRVAIFAETRAEWMIAAQGFFKHACGIATIYATLGEDGIVYAINQTEVSVIVTSHDLLSKLKNVIKDLPKVKTIVYFEDQLYKTNIDGLESVNVLPYKEVVEMGKKSGIENTPPNKSDLAILMYTSGSTGNPKGVMLTHNNLLSTMKGFLDSIETKPTDVMLGFLPLAHSFELLAECSAMLAGVPIGYSTPLTLIDSSPKIKKGCVGDAKVLKPTAMAIVPLILDRIVKGINDRVNNGSPIQKTVFNFAYNYKRKWHRRGYKTPITDRIVFKKIGELMGGKMRAMISGGAPLSPETHEKVRLCLCIVMAQGYGLTETSAGGTVMEETDITTGRSGAACTVCLVRLVNWEEGNYFVTNKPYPQGEVILGGENVAEGYFKMPEETAENFFVEDGIRWFRTGDIAEIHKDGSIKIIDRKKDLVKLQHGEYLSLGRIESELKTCQVVENICIYAESTKTYCIALVQPSEKGLSDLAASIGIKESFEQLCRNKEVIKAATKCIADYGKRRGLNKFEIPTKISLCEDLWTPDSGLVTAAFKIKRKEVQNKYKDVIAQIYT</sequence>
<evidence type="ECO:0000256" key="1">
    <source>
        <dbReference type="ARBA" id="ARBA00006432"/>
    </source>
</evidence>
<keyword evidence="4" id="KW-0276">Fatty acid metabolism</keyword>
<keyword evidence="5" id="KW-0067">ATP-binding</keyword>
<evidence type="ECO:0000256" key="7">
    <source>
        <dbReference type="ARBA" id="ARBA00036813"/>
    </source>
</evidence>
<evidence type="ECO:0000256" key="3">
    <source>
        <dbReference type="ARBA" id="ARBA00022741"/>
    </source>
</evidence>
<dbReference type="EC" id="6.2.1.3" evidence="6"/>
<dbReference type="GO" id="GO:0005811">
    <property type="term" value="C:lipid droplet"/>
    <property type="evidence" value="ECO:0007669"/>
    <property type="project" value="TreeGrafter"/>
</dbReference>
<dbReference type="PANTHER" id="PTHR43272:SF83">
    <property type="entry name" value="ACYL-COA SYNTHETASE LONG-CHAIN, ISOFORM J"/>
    <property type="match status" value="1"/>
</dbReference>
<comment type="caution">
    <text evidence="9">The sequence shown here is derived from an EMBL/GenBank/DDBJ whole genome shotgun (WGS) entry which is preliminary data.</text>
</comment>
<dbReference type="GO" id="GO:0090433">
    <property type="term" value="F:palmitoyl-CoA ligase activity"/>
    <property type="evidence" value="ECO:0007669"/>
    <property type="project" value="TreeGrafter"/>
</dbReference>
<dbReference type="PROSITE" id="PS00455">
    <property type="entry name" value="AMP_BINDING"/>
    <property type="match status" value="1"/>
</dbReference>
<protein>
    <recommendedName>
        <fullName evidence="6">long-chain-fatty-acid--CoA ligase</fullName>
        <ecNumber evidence="6">6.2.1.3</ecNumber>
    </recommendedName>
</protein>
<dbReference type="EMBL" id="JADBJN010000004">
    <property type="protein sequence ID" value="KAG5667341.1"/>
    <property type="molecule type" value="Genomic_DNA"/>
</dbReference>
<dbReference type="SUPFAM" id="SSF56801">
    <property type="entry name" value="Acetyl-CoA synthetase-like"/>
    <property type="match status" value="1"/>
</dbReference>
<dbReference type="GO" id="GO:0005783">
    <property type="term" value="C:endoplasmic reticulum"/>
    <property type="evidence" value="ECO:0007669"/>
    <property type="project" value="TreeGrafter"/>
</dbReference>
<dbReference type="InterPro" id="IPR020845">
    <property type="entry name" value="AMP-binding_CS"/>
</dbReference>
<gene>
    <name evidence="9" type="ORF">PVAND_015324</name>
</gene>
<reference evidence="9" key="1">
    <citation type="submission" date="2021-03" db="EMBL/GenBank/DDBJ databases">
        <title>Chromosome level genome of the anhydrobiotic midge Polypedilum vanderplanki.</title>
        <authorList>
            <person name="Yoshida Y."/>
            <person name="Kikawada T."/>
            <person name="Gusev O."/>
        </authorList>
    </citation>
    <scope>NUCLEOTIDE SEQUENCE</scope>
    <source>
        <strain evidence="9">NIAS01</strain>
        <tissue evidence="9">Whole body or cell culture</tissue>
    </source>
</reference>
<dbReference type="GO" id="GO:0005524">
    <property type="term" value="F:ATP binding"/>
    <property type="evidence" value="ECO:0007669"/>
    <property type="project" value="UniProtKB-KW"/>
</dbReference>